<keyword evidence="3" id="KW-0804">Transcription</keyword>
<dbReference type="Pfam" id="PF00440">
    <property type="entry name" value="TetR_N"/>
    <property type="match status" value="1"/>
</dbReference>
<evidence type="ECO:0000256" key="1">
    <source>
        <dbReference type="ARBA" id="ARBA00023015"/>
    </source>
</evidence>
<keyword evidence="1" id="KW-0805">Transcription regulation</keyword>
<dbReference type="InterPro" id="IPR009057">
    <property type="entry name" value="Homeodomain-like_sf"/>
</dbReference>
<dbReference type="Gene3D" id="1.10.10.60">
    <property type="entry name" value="Homeodomain-like"/>
    <property type="match status" value="1"/>
</dbReference>
<dbReference type="PROSITE" id="PS50977">
    <property type="entry name" value="HTH_TETR_2"/>
    <property type="match status" value="1"/>
</dbReference>
<evidence type="ECO:0000256" key="2">
    <source>
        <dbReference type="ARBA" id="ARBA00023125"/>
    </source>
</evidence>
<dbReference type="Proteomes" id="UP000756710">
    <property type="component" value="Unassembled WGS sequence"/>
</dbReference>
<name>A0ABS4MID4_9ACTN</name>
<evidence type="ECO:0000259" key="5">
    <source>
        <dbReference type="PROSITE" id="PS50977"/>
    </source>
</evidence>
<sequence length="203" mass="22057">MEIERTGARTGARALARQAMKAQVSAMAFDLCVERGYESTTVEEICAVAGISRSTFFRYFASKEDALLGDVADSGEHLLVALRARPDDEQVWDALRHALGSLIDRYAADPERSRQLARLVRGAPALAAAHHEKNARWHVLLRPELARRLGSDPSDELDPRPSALIAAALGCVDAALASWAASDADTRTPLEDILHRAMTAITT</sequence>
<keyword evidence="7" id="KW-1185">Reference proteome</keyword>
<organism evidence="6 7">
    <name type="scientific">Streptomyces iranensis</name>
    <dbReference type="NCBI Taxonomy" id="576784"/>
    <lineage>
        <taxon>Bacteria</taxon>
        <taxon>Bacillati</taxon>
        <taxon>Actinomycetota</taxon>
        <taxon>Actinomycetes</taxon>
        <taxon>Kitasatosporales</taxon>
        <taxon>Streptomycetaceae</taxon>
        <taxon>Streptomyces</taxon>
        <taxon>Streptomyces violaceusniger group</taxon>
    </lineage>
</organism>
<dbReference type="RefSeq" id="WP_245387435.1">
    <property type="nucleotide sequence ID" value="NZ_BAABDR010000060.1"/>
</dbReference>
<protein>
    <submittedName>
        <fullName evidence="6">AcrR family transcriptional regulator</fullName>
    </submittedName>
</protein>
<comment type="caution">
    <text evidence="6">The sequence shown here is derived from an EMBL/GenBank/DDBJ whole genome shotgun (WGS) entry which is preliminary data.</text>
</comment>
<dbReference type="Pfam" id="PF17754">
    <property type="entry name" value="TetR_C_14"/>
    <property type="match status" value="1"/>
</dbReference>
<dbReference type="InterPro" id="IPR001647">
    <property type="entry name" value="HTH_TetR"/>
</dbReference>
<dbReference type="SUPFAM" id="SSF46689">
    <property type="entry name" value="Homeodomain-like"/>
    <property type="match status" value="1"/>
</dbReference>
<dbReference type="InterPro" id="IPR041347">
    <property type="entry name" value="MftR_C"/>
</dbReference>
<evidence type="ECO:0000313" key="6">
    <source>
        <dbReference type="EMBL" id="MBP2059437.1"/>
    </source>
</evidence>
<dbReference type="EMBL" id="JAGGLR010000001">
    <property type="protein sequence ID" value="MBP2059437.1"/>
    <property type="molecule type" value="Genomic_DNA"/>
</dbReference>
<evidence type="ECO:0000256" key="3">
    <source>
        <dbReference type="ARBA" id="ARBA00023163"/>
    </source>
</evidence>
<dbReference type="InterPro" id="IPR050109">
    <property type="entry name" value="HTH-type_TetR-like_transc_reg"/>
</dbReference>
<feature type="domain" description="HTH tetR-type" evidence="5">
    <location>
        <begin position="18"/>
        <end position="78"/>
    </location>
</feature>
<dbReference type="PANTHER" id="PTHR30055">
    <property type="entry name" value="HTH-TYPE TRANSCRIPTIONAL REGULATOR RUTR"/>
    <property type="match status" value="1"/>
</dbReference>
<dbReference type="Gene3D" id="1.10.357.10">
    <property type="entry name" value="Tetracycline Repressor, domain 2"/>
    <property type="match status" value="1"/>
</dbReference>
<dbReference type="PRINTS" id="PR00455">
    <property type="entry name" value="HTHTETR"/>
</dbReference>
<gene>
    <name evidence="6" type="ORF">J2Z30_000433</name>
</gene>
<feature type="DNA-binding region" description="H-T-H motif" evidence="4">
    <location>
        <begin position="41"/>
        <end position="60"/>
    </location>
</feature>
<keyword evidence="2 4" id="KW-0238">DNA-binding</keyword>
<accession>A0ABS4MID4</accession>
<proteinExistence type="predicted"/>
<evidence type="ECO:0000313" key="7">
    <source>
        <dbReference type="Proteomes" id="UP000756710"/>
    </source>
</evidence>
<reference evidence="6 7" key="1">
    <citation type="submission" date="2021-03" db="EMBL/GenBank/DDBJ databases">
        <title>Genomic Encyclopedia of Type Strains, Phase IV (KMG-IV): sequencing the most valuable type-strain genomes for metagenomic binning, comparative biology and taxonomic classification.</title>
        <authorList>
            <person name="Goeker M."/>
        </authorList>
    </citation>
    <scope>NUCLEOTIDE SEQUENCE [LARGE SCALE GENOMIC DNA]</scope>
    <source>
        <strain evidence="6 7">DSM 41954</strain>
    </source>
</reference>
<evidence type="ECO:0000256" key="4">
    <source>
        <dbReference type="PROSITE-ProRule" id="PRU00335"/>
    </source>
</evidence>
<dbReference type="PANTHER" id="PTHR30055:SF238">
    <property type="entry name" value="MYCOFACTOCIN BIOSYNTHESIS TRANSCRIPTIONAL REGULATOR MFTR-RELATED"/>
    <property type="match status" value="1"/>
</dbReference>